<dbReference type="PANTHER" id="PTHR43108:SF16">
    <property type="entry name" value="EXTRACELLULAR SULFATASE SULF-1 HOMOLOG"/>
    <property type="match status" value="1"/>
</dbReference>
<dbReference type="GO" id="GO:0005783">
    <property type="term" value="C:endoplasmic reticulum"/>
    <property type="evidence" value="ECO:0007669"/>
    <property type="project" value="UniProtKB-SubCell"/>
</dbReference>
<feature type="domain" description="Sulfatase N-terminal" evidence="16">
    <location>
        <begin position="69"/>
        <end position="400"/>
    </location>
</feature>
<protein>
    <recommendedName>
        <fullName evidence="20">Extracellular sulfatase SULF-1 homolog</fullName>
    </recommendedName>
</protein>
<dbReference type="GO" id="GO:0005795">
    <property type="term" value="C:Golgi stack"/>
    <property type="evidence" value="ECO:0007669"/>
    <property type="project" value="UniProtKB-SubCell"/>
</dbReference>
<feature type="region of interest" description="Disordered" evidence="14">
    <location>
        <begin position="41"/>
        <end position="64"/>
    </location>
</feature>
<evidence type="ECO:0000256" key="13">
    <source>
        <dbReference type="SAM" id="Coils"/>
    </source>
</evidence>
<keyword evidence="19" id="KW-1185">Reference proteome</keyword>
<evidence type="ECO:0000256" key="7">
    <source>
        <dbReference type="ARBA" id="ARBA00022729"/>
    </source>
</evidence>
<sequence>MLFSSLAVCSFCAVACVFLLSVLRTDAARGVPVPHLEDVLSMQDPSAPEGRRTNPKAQSFGPSGRVRKPNIILFLTDDQDVELGSLNYMPKTLKVMRDAGAELRHAYATTPMCCPSRSSMLTGMYMHNHNVFTNNDNCSSPLWQRTHETRSFATYLSNAGYRTGYFGKYLNKYNGSYIPPGWREWGGLVMNSRYYNYTVNLNGKKIKHGDDYQKDYYPDLITNDSIAFLRHSKRQYSRKPVMLVMSFPSPHGPEDAAPQYADMFFNVTSHHTPSYDYAPNPDKQWILQVTGKMKPIHRQFTNLLMTKRLQTLQSVDAAVERVYQEVKDLGELDNTYFIYTSDHGYHLGQFGLIKGKSFPFEFDVRVPFLVRGPGVDAGTTIDEIVLNIDLAPTFLDMAGIEPPPHMDGRSILRLLGNKRRKVNRKVIMKWPDTFLIESSGRREPSDPLKLLKFRRRHNQLNETSAADAPSFTSLLSSSEDGVYVGDADESKLRPNGDNEEEDGGEETGPEDDDDDDEMTPEKDTLSGAASEATPDLLPDNRLMPVGHGALSKAEKLALECAQPELRSPCQPGQKWHCVLEKNRWRKHKCKNRARPASGHGLGQDQVLGLYSFSPARKCACFTPNGHMYTRLEPDERRMQRDFLRSHVSKDFRPKFINGVQSKPETTAHDLADHWGLSRSKRDAATVDSHISSIMNVIEDKISGLQPSSEKLSSSLSCNVTEKGEVHCAQQIYQNPKIWRMNRKKVDRQIRKLRMHLEKLKDIRHHLQKNKPPLAASDDAEDNMHEEKLNLNPMGPKFSTNVTRDSATDPITETPNDKLFESNRHRHHHQQKVFDEQPSTTTNQVATSESLLTTLATILAATNITDSSLLSATTPYPANQATSPSSKREKTHYIVRPGGIDVTILEPVLSHASDNKASSPLLPDTCYCEPDLSNGIDNKASEQNARRKLIEEKLRKKERKARRKAKQEQGCGSERMNCFNHDNEHWRTPPYWTNGPFCFCMNANNNTYSCLRTINSTHNFLYCEFVTGFVTFYNLKLDPFEQTNRINLLNGLEKSWLRGTLHHLKNCKGTDECTVGGAYQLPRRFPSISLAPSLYAPATGQIVYRRGSVNPSGKNWRQSIREHNPWSHSQVRAS</sequence>
<evidence type="ECO:0000256" key="12">
    <source>
        <dbReference type="ARBA" id="ARBA00023180"/>
    </source>
</evidence>
<comment type="similarity">
    <text evidence="5">Belongs to the sulfatase family.</text>
</comment>
<dbReference type="SUPFAM" id="SSF53649">
    <property type="entry name" value="Alkaline phosphatase-like"/>
    <property type="match status" value="1"/>
</dbReference>
<evidence type="ECO:0000313" key="19">
    <source>
        <dbReference type="Proteomes" id="UP001152759"/>
    </source>
</evidence>
<evidence type="ECO:0000256" key="9">
    <source>
        <dbReference type="ARBA" id="ARBA00022824"/>
    </source>
</evidence>
<keyword evidence="11" id="KW-0333">Golgi apparatus</keyword>
<evidence type="ECO:0000256" key="3">
    <source>
        <dbReference type="ARBA" id="ARBA00004241"/>
    </source>
</evidence>
<dbReference type="InterPro" id="IPR017850">
    <property type="entry name" value="Alkaline_phosphatase_core_sf"/>
</dbReference>
<reference evidence="18" key="1">
    <citation type="submission" date="2021-12" db="EMBL/GenBank/DDBJ databases">
        <authorList>
            <person name="King R."/>
        </authorList>
    </citation>
    <scope>NUCLEOTIDE SEQUENCE</scope>
</reference>
<feature type="region of interest" description="Disordered" evidence="14">
    <location>
        <begin position="461"/>
        <end position="543"/>
    </location>
</feature>
<dbReference type="PANTHER" id="PTHR43108">
    <property type="entry name" value="N-ACETYLGLUCOSAMINE-6-SULFATASE FAMILY MEMBER"/>
    <property type="match status" value="1"/>
</dbReference>
<keyword evidence="12" id="KW-0325">Glycoprotein</keyword>
<evidence type="ECO:0000256" key="8">
    <source>
        <dbReference type="ARBA" id="ARBA00022801"/>
    </source>
</evidence>
<organism evidence="18 19">
    <name type="scientific">Bemisia tabaci</name>
    <name type="common">Sweetpotato whitefly</name>
    <name type="synonym">Aleurodes tabaci</name>
    <dbReference type="NCBI Taxonomy" id="7038"/>
    <lineage>
        <taxon>Eukaryota</taxon>
        <taxon>Metazoa</taxon>
        <taxon>Ecdysozoa</taxon>
        <taxon>Arthropoda</taxon>
        <taxon>Hexapoda</taxon>
        <taxon>Insecta</taxon>
        <taxon>Pterygota</taxon>
        <taxon>Neoptera</taxon>
        <taxon>Paraneoptera</taxon>
        <taxon>Hemiptera</taxon>
        <taxon>Sternorrhyncha</taxon>
        <taxon>Aleyrodoidea</taxon>
        <taxon>Aleyrodidae</taxon>
        <taxon>Aleyrodinae</taxon>
        <taxon>Bemisia</taxon>
    </lineage>
</organism>
<evidence type="ECO:0000259" key="17">
    <source>
        <dbReference type="Pfam" id="PF12548"/>
    </source>
</evidence>
<gene>
    <name evidence="18" type="ORF">BEMITA_LOCUS7402</name>
</gene>
<dbReference type="GO" id="GO:0046872">
    <property type="term" value="F:metal ion binding"/>
    <property type="evidence" value="ECO:0007669"/>
    <property type="project" value="UniProtKB-KW"/>
</dbReference>
<keyword evidence="8" id="KW-0378">Hydrolase</keyword>
<feature type="compositionally biased region" description="Acidic residues" evidence="14">
    <location>
        <begin position="497"/>
        <end position="518"/>
    </location>
</feature>
<comment type="cofactor">
    <cofactor evidence="1">
        <name>Ca(2+)</name>
        <dbReference type="ChEBI" id="CHEBI:29108"/>
    </cofactor>
</comment>
<dbReference type="GO" id="GO:0005539">
    <property type="term" value="F:glycosaminoglycan binding"/>
    <property type="evidence" value="ECO:0007669"/>
    <property type="project" value="TreeGrafter"/>
</dbReference>
<evidence type="ECO:0000256" key="14">
    <source>
        <dbReference type="SAM" id="MobiDB-lite"/>
    </source>
</evidence>
<dbReference type="FunFam" id="3.40.720.10:FF:000050">
    <property type="entry name" value="Extracellular sulfatase SULF-1"/>
    <property type="match status" value="1"/>
</dbReference>
<evidence type="ECO:0000256" key="1">
    <source>
        <dbReference type="ARBA" id="ARBA00001913"/>
    </source>
</evidence>
<accession>A0A9P0ADJ0</accession>
<feature type="chain" id="PRO_5040267546" description="Extracellular sulfatase SULF-1 homolog" evidence="15">
    <location>
        <begin position="28"/>
        <end position="1133"/>
    </location>
</feature>
<keyword evidence="6" id="KW-0479">Metal-binding</keyword>
<feature type="region of interest" description="Disordered" evidence="14">
    <location>
        <begin position="787"/>
        <end position="817"/>
    </location>
</feature>
<feature type="domain" description="Extracellular sulfatase C-terminal" evidence="17">
    <location>
        <begin position="677"/>
        <end position="773"/>
    </location>
</feature>
<evidence type="ECO:0000256" key="2">
    <source>
        <dbReference type="ARBA" id="ARBA00004240"/>
    </source>
</evidence>
<feature type="region of interest" description="Disordered" evidence="14">
    <location>
        <begin position="1109"/>
        <end position="1133"/>
    </location>
</feature>
<dbReference type="InterPro" id="IPR024607">
    <property type="entry name" value="Sulfatase_CS"/>
</dbReference>
<dbReference type="InterPro" id="IPR024609">
    <property type="entry name" value="Extracellular_sulfatase_C"/>
</dbReference>
<dbReference type="Proteomes" id="UP001152759">
    <property type="component" value="Chromosome 4"/>
</dbReference>
<dbReference type="Pfam" id="PF12548">
    <property type="entry name" value="DUF3740"/>
    <property type="match status" value="1"/>
</dbReference>
<keyword evidence="13" id="KW-0175">Coiled coil</keyword>
<evidence type="ECO:0000256" key="10">
    <source>
        <dbReference type="ARBA" id="ARBA00022837"/>
    </source>
</evidence>
<dbReference type="InterPro" id="IPR000917">
    <property type="entry name" value="Sulfatase_N"/>
</dbReference>
<dbReference type="GO" id="GO:0009986">
    <property type="term" value="C:cell surface"/>
    <property type="evidence" value="ECO:0007669"/>
    <property type="project" value="UniProtKB-SubCell"/>
</dbReference>
<feature type="signal peptide" evidence="15">
    <location>
        <begin position="1"/>
        <end position="27"/>
    </location>
</feature>
<keyword evidence="10" id="KW-0106">Calcium</keyword>
<dbReference type="CDD" id="cd16147">
    <property type="entry name" value="G6S"/>
    <property type="match status" value="1"/>
</dbReference>
<evidence type="ECO:0000259" key="16">
    <source>
        <dbReference type="Pfam" id="PF00884"/>
    </source>
</evidence>
<feature type="compositionally biased region" description="Polar residues" evidence="14">
    <location>
        <begin position="797"/>
        <end position="813"/>
    </location>
</feature>
<evidence type="ECO:0000256" key="5">
    <source>
        <dbReference type="ARBA" id="ARBA00008779"/>
    </source>
</evidence>
<keyword evidence="7 15" id="KW-0732">Signal</keyword>
<feature type="compositionally biased region" description="Polar residues" evidence="14">
    <location>
        <begin position="461"/>
        <end position="479"/>
    </location>
</feature>
<evidence type="ECO:0008006" key="20">
    <source>
        <dbReference type="Google" id="ProtNLM"/>
    </source>
</evidence>
<keyword evidence="9" id="KW-0256">Endoplasmic reticulum</keyword>
<feature type="coiled-coil region" evidence="13">
    <location>
        <begin position="939"/>
        <end position="966"/>
    </location>
</feature>
<evidence type="ECO:0000313" key="18">
    <source>
        <dbReference type="EMBL" id="CAH0388491.1"/>
    </source>
</evidence>
<evidence type="ECO:0000256" key="11">
    <source>
        <dbReference type="ARBA" id="ARBA00023034"/>
    </source>
</evidence>
<dbReference type="GO" id="GO:0008449">
    <property type="term" value="F:N-acetylglucosamine-6-sulfatase activity"/>
    <property type="evidence" value="ECO:0007669"/>
    <property type="project" value="TreeGrafter"/>
</dbReference>
<dbReference type="AlphaFoldDB" id="A0A9P0ADJ0"/>
<dbReference type="EMBL" id="OU963865">
    <property type="protein sequence ID" value="CAH0388491.1"/>
    <property type="molecule type" value="Genomic_DNA"/>
</dbReference>
<evidence type="ECO:0000256" key="4">
    <source>
        <dbReference type="ARBA" id="ARBA00004348"/>
    </source>
</evidence>
<dbReference type="Pfam" id="PF00884">
    <property type="entry name" value="Sulfatase"/>
    <property type="match status" value="1"/>
</dbReference>
<dbReference type="PROSITE" id="PS00523">
    <property type="entry name" value="SULFATASE_1"/>
    <property type="match status" value="1"/>
</dbReference>
<evidence type="ECO:0000256" key="6">
    <source>
        <dbReference type="ARBA" id="ARBA00022723"/>
    </source>
</evidence>
<feature type="coiled-coil region" evidence="13">
    <location>
        <begin position="742"/>
        <end position="769"/>
    </location>
</feature>
<name>A0A9P0ADJ0_BEMTA</name>
<dbReference type="Gene3D" id="3.40.720.10">
    <property type="entry name" value="Alkaline Phosphatase, subunit A"/>
    <property type="match status" value="1"/>
</dbReference>
<evidence type="ECO:0000256" key="15">
    <source>
        <dbReference type="SAM" id="SignalP"/>
    </source>
</evidence>
<proteinExistence type="inferred from homology"/>
<comment type="subcellular location">
    <subcellularLocation>
        <location evidence="3">Cell surface</location>
    </subcellularLocation>
    <subcellularLocation>
        <location evidence="2">Endoplasmic reticulum</location>
    </subcellularLocation>
    <subcellularLocation>
        <location evidence="4">Golgi apparatus</location>
        <location evidence="4">Golgi stack</location>
    </subcellularLocation>
</comment>